<dbReference type="PRINTS" id="PR00926">
    <property type="entry name" value="MITOCARRIER"/>
</dbReference>
<dbReference type="Proteomes" id="UP000193642">
    <property type="component" value="Unassembled WGS sequence"/>
</dbReference>
<evidence type="ECO:0000256" key="1">
    <source>
        <dbReference type="ARBA" id="ARBA00004448"/>
    </source>
</evidence>
<keyword evidence="6" id="KW-0999">Mitochondrion inner membrane</keyword>
<keyword evidence="17" id="KW-1185">Reference proteome</keyword>
<dbReference type="GO" id="GO:0005743">
    <property type="term" value="C:mitochondrial inner membrane"/>
    <property type="evidence" value="ECO:0007669"/>
    <property type="project" value="UniProtKB-SubCell"/>
</dbReference>
<organism evidence="16 17">
    <name type="scientific">Rhizoclosmatium globosum</name>
    <dbReference type="NCBI Taxonomy" id="329046"/>
    <lineage>
        <taxon>Eukaryota</taxon>
        <taxon>Fungi</taxon>
        <taxon>Fungi incertae sedis</taxon>
        <taxon>Chytridiomycota</taxon>
        <taxon>Chytridiomycota incertae sedis</taxon>
        <taxon>Chytridiomycetes</taxon>
        <taxon>Chytridiales</taxon>
        <taxon>Chytriomycetaceae</taxon>
        <taxon>Rhizoclosmatium</taxon>
    </lineage>
</organism>
<sequence length="451" mass="47319">MITELALGAGLGASVIALTSSKSSAATEAEVLASVVRVMEAAPGVAAVAAVVASSSNNKGNNVSLAEFAAIQETSSVPTNLRLDARDIRTLFAIAAKGAPAQTVSVEAIANVANNFAKPGAAYKAATSLASTPAIAVVYKPRTIDDLIGGHASPAFKEFFKSSFNFALASVAGAIGATFVYPIDLVKTRMQNQRAKVVGETVYKNSWDCFKQVLKNEGFVGLYSGLLPQLVGVAPEKAIKLTVNDFVRRSLANKDGSINLGPEILAGCMAGGSQVIFTNPLEIVKIRLQVQGEVARKTGAPKKGAVQIIRGLGLFGLYKGVAACLLRDVPFSGIYFPVYAHLKKDVFHEGKDGKKLAIGELLVSGAIAGIPAAYLVTPADVIKTRLQVAARSGETTYNGLFDAARKIMAEEGPKAFFKGGVARVLRSSPQFGVTLASYELIQQFMSKYITV</sequence>
<dbReference type="EMBL" id="MCGO01000037">
    <property type="protein sequence ID" value="ORY39876.1"/>
    <property type="molecule type" value="Genomic_DNA"/>
</dbReference>
<evidence type="ECO:0000256" key="12">
    <source>
        <dbReference type="ARBA" id="ARBA00073787"/>
    </source>
</evidence>
<reference evidence="16 17" key="1">
    <citation type="submission" date="2016-07" db="EMBL/GenBank/DDBJ databases">
        <title>Pervasive Adenine N6-methylation of Active Genes in Fungi.</title>
        <authorList>
            <consortium name="DOE Joint Genome Institute"/>
            <person name="Mondo S.J."/>
            <person name="Dannebaum R.O."/>
            <person name="Kuo R.C."/>
            <person name="Labutti K."/>
            <person name="Haridas S."/>
            <person name="Kuo A."/>
            <person name="Salamov A."/>
            <person name="Ahrendt S.R."/>
            <person name="Lipzen A."/>
            <person name="Sullivan W."/>
            <person name="Andreopoulos W.B."/>
            <person name="Clum A."/>
            <person name="Lindquist E."/>
            <person name="Daum C."/>
            <person name="Ramamoorthy G.K."/>
            <person name="Gryganskyi A."/>
            <person name="Culley D."/>
            <person name="Magnuson J.K."/>
            <person name="James T.Y."/>
            <person name="O'Malley M.A."/>
            <person name="Stajich J.E."/>
            <person name="Spatafora J.W."/>
            <person name="Visel A."/>
            <person name="Grigoriev I.V."/>
        </authorList>
    </citation>
    <scope>NUCLEOTIDE SEQUENCE [LARGE SCALE GENOMIC DNA]</scope>
    <source>
        <strain evidence="16 17">JEL800</strain>
    </source>
</reference>
<evidence type="ECO:0000256" key="2">
    <source>
        <dbReference type="ARBA" id="ARBA00006375"/>
    </source>
</evidence>
<dbReference type="OrthoDB" id="2161at2759"/>
<dbReference type="PANTHER" id="PTHR45678:SF9">
    <property type="entry name" value="CALCIUM-BINDING MITOCHONDRIAL CARRIER PROTEIN ARALAR1"/>
    <property type="match status" value="1"/>
</dbReference>
<keyword evidence="9" id="KW-0496">Mitochondrion</keyword>
<proteinExistence type="inferred from homology"/>
<comment type="subcellular location">
    <subcellularLocation>
        <location evidence="1">Mitochondrion inner membrane</location>
        <topology evidence="1">Multi-pass membrane protein</topology>
    </subcellularLocation>
</comment>
<dbReference type="InterPro" id="IPR018108">
    <property type="entry name" value="MCP_transmembrane"/>
</dbReference>
<evidence type="ECO:0000313" key="17">
    <source>
        <dbReference type="Proteomes" id="UP000193642"/>
    </source>
</evidence>
<evidence type="ECO:0000256" key="11">
    <source>
        <dbReference type="ARBA" id="ARBA00059916"/>
    </source>
</evidence>
<evidence type="ECO:0000256" key="9">
    <source>
        <dbReference type="ARBA" id="ARBA00023128"/>
    </source>
</evidence>
<evidence type="ECO:0000256" key="8">
    <source>
        <dbReference type="ARBA" id="ARBA00022989"/>
    </source>
</evidence>
<keyword evidence="5" id="KW-0677">Repeat</keyword>
<keyword evidence="10 14" id="KW-0472">Membrane</keyword>
<gene>
    <name evidence="16" type="ORF">BCR33DRAFT_719706</name>
</gene>
<feature type="repeat" description="Solcar" evidence="14">
    <location>
        <begin position="160"/>
        <end position="250"/>
    </location>
</feature>
<dbReference type="PANTHER" id="PTHR45678">
    <property type="entry name" value="MITOCHONDRIAL 2-OXODICARBOXYLATE CARRIER 1-RELATED"/>
    <property type="match status" value="1"/>
</dbReference>
<dbReference type="STRING" id="329046.A0A1Y2BYS3"/>
<dbReference type="GO" id="GO:0043490">
    <property type="term" value="P:malate-aspartate shuttle"/>
    <property type="evidence" value="ECO:0007669"/>
    <property type="project" value="TreeGrafter"/>
</dbReference>
<protein>
    <recommendedName>
        <fullName evidence="12">Mitochondrial aspartate-glutamate transporter AGC1</fullName>
    </recommendedName>
    <alternativeName>
        <fullName evidence="13">Aspartate-glutamate carrier 1</fullName>
    </alternativeName>
</protein>
<dbReference type="FunFam" id="1.50.40.10:FF:000004">
    <property type="entry name" value="Calcium-binding mitochondrial carrier protein Aralar1"/>
    <property type="match status" value="1"/>
</dbReference>
<dbReference type="SUPFAM" id="SSF103506">
    <property type="entry name" value="Mitochondrial carrier"/>
    <property type="match status" value="1"/>
</dbReference>
<dbReference type="InterPro" id="IPR002067">
    <property type="entry name" value="MCP"/>
</dbReference>
<keyword evidence="7" id="KW-0106">Calcium</keyword>
<evidence type="ECO:0000256" key="6">
    <source>
        <dbReference type="ARBA" id="ARBA00022792"/>
    </source>
</evidence>
<dbReference type="InterPro" id="IPR051028">
    <property type="entry name" value="Mito_Solute_Carrier"/>
</dbReference>
<dbReference type="Pfam" id="PF00153">
    <property type="entry name" value="Mito_carr"/>
    <property type="match status" value="3"/>
</dbReference>
<evidence type="ECO:0000256" key="15">
    <source>
        <dbReference type="RuleBase" id="RU000488"/>
    </source>
</evidence>
<comment type="caution">
    <text evidence="16">The sequence shown here is derived from an EMBL/GenBank/DDBJ whole genome shotgun (WGS) entry which is preliminary data.</text>
</comment>
<keyword evidence="3 15" id="KW-0813">Transport</keyword>
<evidence type="ECO:0000256" key="10">
    <source>
        <dbReference type="ARBA" id="ARBA00023136"/>
    </source>
</evidence>
<feature type="repeat" description="Solcar" evidence="14">
    <location>
        <begin position="258"/>
        <end position="345"/>
    </location>
</feature>
<evidence type="ECO:0000256" key="4">
    <source>
        <dbReference type="ARBA" id="ARBA00022692"/>
    </source>
</evidence>
<name>A0A1Y2BYS3_9FUNG</name>
<evidence type="ECO:0000313" key="16">
    <source>
        <dbReference type="EMBL" id="ORY39876.1"/>
    </source>
</evidence>
<accession>A0A1Y2BYS3</accession>
<dbReference type="GO" id="GO:0015183">
    <property type="term" value="F:L-aspartate transmembrane transporter activity"/>
    <property type="evidence" value="ECO:0007669"/>
    <property type="project" value="TreeGrafter"/>
</dbReference>
<evidence type="ECO:0000256" key="3">
    <source>
        <dbReference type="ARBA" id="ARBA00022448"/>
    </source>
</evidence>
<dbReference type="GO" id="GO:0005313">
    <property type="term" value="F:L-glutamate transmembrane transporter activity"/>
    <property type="evidence" value="ECO:0007669"/>
    <property type="project" value="TreeGrafter"/>
</dbReference>
<comment type="function">
    <text evidence="11">Calcium-dependent mitochondrial aspartate and glutamate carrier. Transport of glutamate in mitochondria is required for mitochondrial transamination reactions and ornithine synthesis. Plays also a role in malate-aspartate NADH shuttle, which is critical for growth on acetate and fatty acids.</text>
</comment>
<dbReference type="PROSITE" id="PS50920">
    <property type="entry name" value="SOLCAR"/>
    <property type="match status" value="3"/>
</dbReference>
<keyword evidence="8" id="KW-1133">Transmembrane helix</keyword>
<keyword evidence="4 14" id="KW-0812">Transmembrane</keyword>
<dbReference type="Gene3D" id="1.50.40.10">
    <property type="entry name" value="Mitochondrial carrier domain"/>
    <property type="match status" value="1"/>
</dbReference>
<evidence type="ECO:0000256" key="13">
    <source>
        <dbReference type="ARBA" id="ARBA00082232"/>
    </source>
</evidence>
<comment type="similarity">
    <text evidence="2 15">Belongs to the mitochondrial carrier (TC 2.A.29) family.</text>
</comment>
<evidence type="ECO:0000256" key="14">
    <source>
        <dbReference type="PROSITE-ProRule" id="PRU00282"/>
    </source>
</evidence>
<evidence type="ECO:0000256" key="5">
    <source>
        <dbReference type="ARBA" id="ARBA00022737"/>
    </source>
</evidence>
<evidence type="ECO:0000256" key="7">
    <source>
        <dbReference type="ARBA" id="ARBA00022837"/>
    </source>
</evidence>
<dbReference type="InterPro" id="IPR023395">
    <property type="entry name" value="MCP_dom_sf"/>
</dbReference>
<dbReference type="AlphaFoldDB" id="A0A1Y2BYS3"/>
<feature type="repeat" description="Solcar" evidence="14">
    <location>
        <begin position="356"/>
        <end position="444"/>
    </location>
</feature>